<keyword evidence="3" id="KW-1185">Reference proteome</keyword>
<proteinExistence type="predicted"/>
<feature type="region of interest" description="Disordered" evidence="1">
    <location>
        <begin position="257"/>
        <end position="276"/>
    </location>
</feature>
<reference evidence="2" key="1">
    <citation type="submission" date="2023-06" db="EMBL/GenBank/DDBJ databases">
        <title>Genome-scale phylogeny and comparative genomics of the fungal order Sordariales.</title>
        <authorList>
            <consortium name="Lawrence Berkeley National Laboratory"/>
            <person name="Hensen N."/>
            <person name="Bonometti L."/>
            <person name="Westerberg I."/>
            <person name="Brannstrom I.O."/>
            <person name="Guillou S."/>
            <person name="Cros-Aarteil S."/>
            <person name="Calhoun S."/>
            <person name="Haridas S."/>
            <person name="Kuo A."/>
            <person name="Mondo S."/>
            <person name="Pangilinan J."/>
            <person name="Riley R."/>
            <person name="Labutti K."/>
            <person name="Andreopoulos B."/>
            <person name="Lipzen A."/>
            <person name="Chen C."/>
            <person name="Yanf M."/>
            <person name="Daum C."/>
            <person name="Ng V."/>
            <person name="Clum A."/>
            <person name="Steindorff A."/>
            <person name="Ohm R."/>
            <person name="Martin F."/>
            <person name="Silar P."/>
            <person name="Natvig D."/>
            <person name="Lalanne C."/>
            <person name="Gautier V."/>
            <person name="Ament-Velasquez S.L."/>
            <person name="Kruys A."/>
            <person name="Hutchinson M.I."/>
            <person name="Powell A.J."/>
            <person name="Barry K."/>
            <person name="Miller A.N."/>
            <person name="Grigoriev I.V."/>
            <person name="Debuchy R."/>
            <person name="Gladieux P."/>
            <person name="Thoren M.H."/>
            <person name="Johannesson H."/>
        </authorList>
    </citation>
    <scope>NUCLEOTIDE SEQUENCE</scope>
    <source>
        <strain evidence="2">PSN4</strain>
    </source>
</reference>
<sequence length="276" mass="29071">MIGADGPLPFDQPHPGLPREVRPPPEAHDLANGQRVLPDGVVQEAVLDRLCHIGTPTNGADRRFERQNVVADLALEPPPRIEGRHHRNVAAIPPHPVAVIAEVGAEVGVGTQNGRENSGIAAPARLSRDLRAIPGQGAGVRGVDLDVTVAAVPPQGVGDEALMRVVVGVVVLAEAAAAAAAAVIGESDALPVVVERLCGANGKSVTERVPDEGLLPHPPHTLQNEADRLMVQALKTGHDLDVKEADVKKANELRERELRESIKKMRSSRHGPGNVS</sequence>
<feature type="compositionally biased region" description="Basic and acidic residues" evidence="1">
    <location>
        <begin position="17"/>
        <end position="28"/>
    </location>
</feature>
<organism evidence="2 3">
    <name type="scientific">Echria macrotheca</name>
    <dbReference type="NCBI Taxonomy" id="438768"/>
    <lineage>
        <taxon>Eukaryota</taxon>
        <taxon>Fungi</taxon>
        <taxon>Dikarya</taxon>
        <taxon>Ascomycota</taxon>
        <taxon>Pezizomycotina</taxon>
        <taxon>Sordariomycetes</taxon>
        <taxon>Sordariomycetidae</taxon>
        <taxon>Sordariales</taxon>
        <taxon>Schizotheciaceae</taxon>
        <taxon>Echria</taxon>
    </lineage>
</organism>
<comment type="caution">
    <text evidence="2">The sequence shown here is derived from an EMBL/GenBank/DDBJ whole genome shotgun (WGS) entry which is preliminary data.</text>
</comment>
<evidence type="ECO:0000313" key="3">
    <source>
        <dbReference type="Proteomes" id="UP001239445"/>
    </source>
</evidence>
<dbReference type="AlphaFoldDB" id="A0AAJ0BDK2"/>
<dbReference type="EMBL" id="MU839834">
    <property type="protein sequence ID" value="KAK1755118.1"/>
    <property type="molecule type" value="Genomic_DNA"/>
</dbReference>
<evidence type="ECO:0000313" key="2">
    <source>
        <dbReference type="EMBL" id="KAK1755118.1"/>
    </source>
</evidence>
<protein>
    <submittedName>
        <fullName evidence="2">Uncharacterized protein</fullName>
    </submittedName>
</protein>
<feature type="region of interest" description="Disordered" evidence="1">
    <location>
        <begin position="1"/>
        <end position="28"/>
    </location>
</feature>
<dbReference type="Proteomes" id="UP001239445">
    <property type="component" value="Unassembled WGS sequence"/>
</dbReference>
<gene>
    <name evidence="2" type="ORF">QBC47DRAFT_402464</name>
</gene>
<evidence type="ECO:0000256" key="1">
    <source>
        <dbReference type="SAM" id="MobiDB-lite"/>
    </source>
</evidence>
<accession>A0AAJ0BDK2</accession>
<name>A0AAJ0BDK2_9PEZI</name>